<evidence type="ECO:0000256" key="2">
    <source>
        <dbReference type="ARBA" id="ARBA00022475"/>
    </source>
</evidence>
<evidence type="ECO:0000256" key="1">
    <source>
        <dbReference type="ARBA" id="ARBA00004382"/>
    </source>
</evidence>
<comment type="caution">
    <text evidence="14">The sequence shown here is derived from an EMBL/GenBank/DDBJ whole genome shotgun (WGS) entry which is preliminary data.</text>
</comment>
<dbReference type="Gene3D" id="3.10.50.40">
    <property type="match status" value="2"/>
</dbReference>
<dbReference type="SUPFAM" id="SSF109998">
    <property type="entry name" value="Triger factor/SurA peptide-binding domain-like"/>
    <property type="match status" value="1"/>
</dbReference>
<dbReference type="InterPro" id="IPR052029">
    <property type="entry name" value="PpiD_chaperone"/>
</dbReference>
<keyword evidence="6 12" id="KW-0472">Membrane</keyword>
<dbReference type="AlphaFoldDB" id="A0A8J6XY03"/>
<evidence type="ECO:0000256" key="6">
    <source>
        <dbReference type="ARBA" id="ARBA00023136"/>
    </source>
</evidence>
<keyword evidence="5 12" id="KW-1133">Transmembrane helix</keyword>
<dbReference type="InterPro" id="IPR023058">
    <property type="entry name" value="PPIase_PpiC_CS"/>
</dbReference>
<keyword evidence="3" id="KW-0997">Cell inner membrane</keyword>
<dbReference type="PROSITE" id="PS01096">
    <property type="entry name" value="PPIC_PPIASE_1"/>
    <property type="match status" value="1"/>
</dbReference>
<feature type="transmembrane region" description="Helical" evidence="12">
    <location>
        <begin position="12"/>
        <end position="30"/>
    </location>
</feature>
<name>A0A8J6XY03_9BACT</name>
<keyword evidence="11" id="KW-0697">Rotamase</keyword>
<dbReference type="PANTHER" id="PTHR47529">
    <property type="entry name" value="PEPTIDYL-PROLYL CIS-TRANS ISOMERASE D"/>
    <property type="match status" value="1"/>
</dbReference>
<keyword evidence="11 14" id="KW-0413">Isomerase</keyword>
<organism evidence="14 15">
    <name type="scientific">Candidatus Sulfomarinibacter kjeldsenii</name>
    <dbReference type="NCBI Taxonomy" id="2885994"/>
    <lineage>
        <taxon>Bacteria</taxon>
        <taxon>Pseudomonadati</taxon>
        <taxon>Acidobacteriota</taxon>
        <taxon>Thermoanaerobaculia</taxon>
        <taxon>Thermoanaerobaculales</taxon>
        <taxon>Candidatus Sulfomarinibacteraceae</taxon>
        <taxon>Candidatus Sulfomarinibacter</taxon>
    </lineage>
</organism>
<evidence type="ECO:0000256" key="12">
    <source>
        <dbReference type="SAM" id="Phobius"/>
    </source>
</evidence>
<sequence>MALKWLRDNLRHLKFILWGVVLVFVLLVFVDWGAGRAGGGGGGKATVRVGNRSISETEFLDEMRRLDQRFSQIYGEQWNELRGQVDLARQTANMFIDRELQLTEARRIGLGVSREELQEVILEDPSFRDESGEFVGTETYKRIIRAYFQTTPETFEERLTEDLLIGKLNTLAERNAWISDDEVDREFRRQRELSDFDAIQLRYEPFLSEVEISEDDARAAFEANAEDYHRDEERLIRYLLVETSRLRRTLPVDEAELRAYYDQHVDEFLEGEQASARHILFRLAPDATEITRGETELRANGVANIVRSGGDFAVLAAEHSEDPGSKDMGGDLGWFGRGQMVPEFEDVVFSAKPGDIVGPIKSQFGYHVIKVEGFRPEHQQPFEEVQEQVRFRVLEDRAVGEAEARAGAFARRLKAEGPDTQDQWQAIADEDEAVVLNQSPPFSVGEAIAGASDGPELADAAFASSVGEITGPVAVPRGWIVWQLAEVRVAGIPPLEDVRTEVEQKLRRERAVELATDQGRQLAERWRGGEDGSTLAAEYGSNVTEARQHRRGQLVGTLGVMPGLDGAVFTASEEEVLGPIVAGVAGGVVVAKVNTLDLVDPVELSSSRDDLRARLMTERGAQLMRSIVNERRRDTVVTIDDEFLQRFAPTSS</sequence>
<comment type="subcellular location">
    <subcellularLocation>
        <location evidence="1">Cell inner membrane</location>
        <topology evidence="1">Single-pass type II membrane protein</topology>
        <orientation evidence="1">Periplasmic side</orientation>
    </subcellularLocation>
</comment>
<evidence type="ECO:0000256" key="9">
    <source>
        <dbReference type="ARBA" id="ARBA00040743"/>
    </source>
</evidence>
<evidence type="ECO:0000256" key="3">
    <source>
        <dbReference type="ARBA" id="ARBA00022519"/>
    </source>
</evidence>
<dbReference type="Pfam" id="PF13145">
    <property type="entry name" value="Rotamase_2"/>
    <property type="match status" value="1"/>
</dbReference>
<evidence type="ECO:0000256" key="5">
    <source>
        <dbReference type="ARBA" id="ARBA00022989"/>
    </source>
</evidence>
<gene>
    <name evidence="14" type="ORF">IFJ97_07255</name>
</gene>
<evidence type="ECO:0000256" key="10">
    <source>
        <dbReference type="ARBA" id="ARBA00042775"/>
    </source>
</evidence>
<accession>A0A8J6XY03</accession>
<keyword evidence="2" id="KW-1003">Cell membrane</keyword>
<evidence type="ECO:0000259" key="13">
    <source>
        <dbReference type="PROSITE" id="PS50198"/>
    </source>
</evidence>
<evidence type="ECO:0000256" key="8">
    <source>
        <dbReference type="ARBA" id="ARBA00038408"/>
    </source>
</evidence>
<comment type="similarity">
    <text evidence="8">Belongs to the PpiD chaperone family.</text>
</comment>
<proteinExistence type="inferred from homology"/>
<evidence type="ECO:0000256" key="7">
    <source>
        <dbReference type="ARBA" id="ARBA00023186"/>
    </source>
</evidence>
<dbReference type="GO" id="GO:0003755">
    <property type="term" value="F:peptidyl-prolyl cis-trans isomerase activity"/>
    <property type="evidence" value="ECO:0007669"/>
    <property type="project" value="UniProtKB-KW"/>
</dbReference>
<dbReference type="Pfam" id="PF13624">
    <property type="entry name" value="SurA_N_3"/>
    <property type="match status" value="1"/>
</dbReference>
<evidence type="ECO:0000256" key="4">
    <source>
        <dbReference type="ARBA" id="ARBA00022692"/>
    </source>
</evidence>
<dbReference type="GO" id="GO:0005886">
    <property type="term" value="C:plasma membrane"/>
    <property type="evidence" value="ECO:0007669"/>
    <property type="project" value="UniProtKB-SubCell"/>
</dbReference>
<dbReference type="Gene3D" id="1.10.4030.10">
    <property type="entry name" value="Porin chaperone SurA, peptide-binding domain"/>
    <property type="match status" value="1"/>
</dbReference>
<evidence type="ECO:0000313" key="15">
    <source>
        <dbReference type="Proteomes" id="UP000598633"/>
    </source>
</evidence>
<dbReference type="SUPFAM" id="SSF54534">
    <property type="entry name" value="FKBP-like"/>
    <property type="match status" value="1"/>
</dbReference>
<dbReference type="PANTHER" id="PTHR47529:SF1">
    <property type="entry name" value="PERIPLASMIC CHAPERONE PPID"/>
    <property type="match status" value="1"/>
</dbReference>
<keyword evidence="4 12" id="KW-0812">Transmembrane</keyword>
<dbReference type="PROSITE" id="PS50198">
    <property type="entry name" value="PPIC_PPIASE_2"/>
    <property type="match status" value="1"/>
</dbReference>
<dbReference type="InterPro" id="IPR046357">
    <property type="entry name" value="PPIase_dom_sf"/>
</dbReference>
<evidence type="ECO:0000313" key="14">
    <source>
        <dbReference type="EMBL" id="MBD3871137.1"/>
    </source>
</evidence>
<dbReference type="Proteomes" id="UP000598633">
    <property type="component" value="Unassembled WGS sequence"/>
</dbReference>
<reference evidence="14 15" key="1">
    <citation type="submission" date="2020-08" db="EMBL/GenBank/DDBJ databases">
        <title>Acidobacteriota in marine sediments use diverse sulfur dissimilation pathways.</title>
        <authorList>
            <person name="Wasmund K."/>
        </authorList>
    </citation>
    <scope>NUCLEOTIDE SEQUENCE [LARGE SCALE GENOMIC DNA]</scope>
    <source>
        <strain evidence="14">MAG AM3-A</strain>
    </source>
</reference>
<dbReference type="InterPro" id="IPR027304">
    <property type="entry name" value="Trigger_fact/SurA_dom_sf"/>
</dbReference>
<dbReference type="InterPro" id="IPR000297">
    <property type="entry name" value="PPIase_PpiC"/>
</dbReference>
<dbReference type="Pfam" id="PF13616">
    <property type="entry name" value="Rotamase_3"/>
    <property type="match status" value="1"/>
</dbReference>
<protein>
    <recommendedName>
        <fullName evidence="9">Periplasmic chaperone PpiD</fullName>
    </recommendedName>
    <alternativeName>
        <fullName evidence="10">Periplasmic folding chaperone</fullName>
    </alternativeName>
</protein>
<evidence type="ECO:0000256" key="11">
    <source>
        <dbReference type="PROSITE-ProRule" id="PRU00278"/>
    </source>
</evidence>
<feature type="domain" description="PpiC" evidence="13">
    <location>
        <begin position="271"/>
        <end position="373"/>
    </location>
</feature>
<dbReference type="EMBL" id="JACXWA010000120">
    <property type="protein sequence ID" value="MBD3871137.1"/>
    <property type="molecule type" value="Genomic_DNA"/>
</dbReference>
<keyword evidence="7" id="KW-0143">Chaperone</keyword>